<dbReference type="EMBL" id="JAIGNU010000001">
    <property type="protein sequence ID" value="MBX7501312.1"/>
    <property type="molecule type" value="Genomic_DNA"/>
</dbReference>
<dbReference type="PANTHER" id="PTHR21666:SF285">
    <property type="entry name" value="M23 FAMILY METALLOPEPTIDASE"/>
    <property type="match status" value="1"/>
</dbReference>
<comment type="caution">
    <text evidence="3">The sequence shown here is derived from an EMBL/GenBank/DDBJ whole genome shotgun (WGS) entry which is preliminary data.</text>
</comment>
<gene>
    <name evidence="3" type="ORF">K3181_07645</name>
</gene>
<dbReference type="InterPro" id="IPR050570">
    <property type="entry name" value="Cell_wall_metabolism_enzyme"/>
</dbReference>
<evidence type="ECO:0000313" key="3">
    <source>
        <dbReference type="EMBL" id="MBX7501312.1"/>
    </source>
</evidence>
<dbReference type="CDD" id="cd12797">
    <property type="entry name" value="M23_peptidase"/>
    <property type="match status" value="1"/>
</dbReference>
<dbReference type="Proteomes" id="UP000782554">
    <property type="component" value="Unassembled WGS sequence"/>
</dbReference>
<name>A0ABS7JUL3_9SPHN</name>
<keyword evidence="1" id="KW-0732">Signal</keyword>
<evidence type="ECO:0000313" key="4">
    <source>
        <dbReference type="Proteomes" id="UP000782554"/>
    </source>
</evidence>
<organism evidence="3 4">
    <name type="scientific">Qipengyuania mesophila</name>
    <dbReference type="NCBI Taxonomy" id="2867246"/>
    <lineage>
        <taxon>Bacteria</taxon>
        <taxon>Pseudomonadati</taxon>
        <taxon>Pseudomonadota</taxon>
        <taxon>Alphaproteobacteria</taxon>
        <taxon>Sphingomonadales</taxon>
        <taxon>Erythrobacteraceae</taxon>
        <taxon>Qipengyuania</taxon>
    </lineage>
</organism>
<evidence type="ECO:0000259" key="2">
    <source>
        <dbReference type="Pfam" id="PF01551"/>
    </source>
</evidence>
<sequence length="304" mass="32416">MNFAKVAPLLLLTTACVPAAEPQFSGSTAVVQPVRVSPPPSPSPTVEAAQPRPAAFSFAGELEQGGWIRGTVPGGTVEALLGAERLAFDAQGRFFAAFDRDASPATKLTARLADGRTIASPLAIAPRDWEIEHVNIARTPGGVSAALMKIRQPELDAIWNARLKETGAQGWRQSFIWPVTGRISGRFGSQRIYRGEPGSYHSGIDITTGTSGTPYVAPADGVVVLAADDFSLEGKLLIIDHGQGLNSAFLHSSRLYVKEGDRVTQGQHVGDIGSSGRATGPHLHWSLKWRNARLDPLLFTGPMH</sequence>
<dbReference type="Pfam" id="PF01551">
    <property type="entry name" value="Peptidase_M23"/>
    <property type="match status" value="1"/>
</dbReference>
<dbReference type="PROSITE" id="PS51257">
    <property type="entry name" value="PROKAR_LIPOPROTEIN"/>
    <property type="match status" value="1"/>
</dbReference>
<feature type="chain" id="PRO_5045954608" evidence="1">
    <location>
        <begin position="20"/>
        <end position="304"/>
    </location>
</feature>
<keyword evidence="4" id="KW-1185">Reference proteome</keyword>
<reference evidence="3 4" key="1">
    <citation type="submission" date="2021-08" db="EMBL/GenBank/DDBJ databases">
        <title>Comparative Genomics Analysis of the Genus Qipengyuania Reveals Extensive Genetic Diversity and Metabolic Versatility, Including the Description of Fifteen Novel Species.</title>
        <authorList>
            <person name="Liu Y."/>
        </authorList>
    </citation>
    <scope>NUCLEOTIDE SEQUENCE [LARGE SCALE GENOMIC DNA]</scope>
    <source>
        <strain evidence="3 4">YG27</strain>
    </source>
</reference>
<feature type="domain" description="M23ase beta-sheet core" evidence="2">
    <location>
        <begin position="200"/>
        <end position="296"/>
    </location>
</feature>
<evidence type="ECO:0000256" key="1">
    <source>
        <dbReference type="SAM" id="SignalP"/>
    </source>
</evidence>
<protein>
    <submittedName>
        <fullName evidence="3">M23 family metallopeptidase</fullName>
    </submittedName>
</protein>
<dbReference type="Gene3D" id="2.70.70.10">
    <property type="entry name" value="Glucose Permease (Domain IIA)"/>
    <property type="match status" value="1"/>
</dbReference>
<dbReference type="InterPro" id="IPR016047">
    <property type="entry name" value="M23ase_b-sheet_dom"/>
</dbReference>
<dbReference type="RefSeq" id="WP_221602403.1">
    <property type="nucleotide sequence ID" value="NZ_JAIGNU010000001.1"/>
</dbReference>
<feature type="signal peptide" evidence="1">
    <location>
        <begin position="1"/>
        <end position="19"/>
    </location>
</feature>
<accession>A0ABS7JUL3</accession>
<dbReference type="PANTHER" id="PTHR21666">
    <property type="entry name" value="PEPTIDASE-RELATED"/>
    <property type="match status" value="1"/>
</dbReference>
<dbReference type="SUPFAM" id="SSF51261">
    <property type="entry name" value="Duplicated hybrid motif"/>
    <property type="match status" value="1"/>
</dbReference>
<dbReference type="InterPro" id="IPR011055">
    <property type="entry name" value="Dup_hybrid_motif"/>
</dbReference>
<proteinExistence type="predicted"/>